<accession>A0ABU5QM01</accession>
<evidence type="ECO:0000259" key="3">
    <source>
        <dbReference type="Pfam" id="PF16375"/>
    </source>
</evidence>
<feature type="domain" description="Glycoside hydrolase GH146 substrate-binding" evidence="4">
    <location>
        <begin position="664"/>
        <end position="794"/>
    </location>
</feature>
<comment type="caution">
    <text evidence="6">The sequence shown here is derived from an EMBL/GenBank/DDBJ whole genome shotgun (WGS) entry which is preliminary data.</text>
</comment>
<protein>
    <submittedName>
        <fullName evidence="6">Glycoside hydrolase family 127 protein</fullName>
    </submittedName>
</protein>
<reference evidence="6 7" key="1">
    <citation type="submission" date="2023-12" db="EMBL/GenBank/DDBJ databases">
        <title>Novel species of the genus Arcicella isolated from rivers.</title>
        <authorList>
            <person name="Lu H."/>
        </authorList>
    </citation>
    <scope>NUCLEOTIDE SEQUENCE [LARGE SCALE GENOMIC DNA]</scope>
    <source>
        <strain evidence="6 7">LMG 21963</strain>
    </source>
</reference>
<name>A0ABU5QM01_9BACT</name>
<dbReference type="Proteomes" id="UP001304671">
    <property type="component" value="Unassembled WGS sequence"/>
</dbReference>
<dbReference type="Pfam" id="PF07944">
    <property type="entry name" value="Beta-AFase-like_GH127_cat"/>
    <property type="match status" value="1"/>
</dbReference>
<dbReference type="InterPro" id="IPR049046">
    <property type="entry name" value="Beta-AFase-like_GH127_middle"/>
</dbReference>
<dbReference type="RefSeq" id="WP_323248562.1">
    <property type="nucleotide sequence ID" value="NZ_JAYFUL010000010.1"/>
</dbReference>
<dbReference type="PANTHER" id="PTHR31151">
    <property type="entry name" value="PROLINE-TRNA LIGASE (DUF1680)"/>
    <property type="match status" value="1"/>
</dbReference>
<evidence type="ECO:0000259" key="5">
    <source>
        <dbReference type="Pfam" id="PF20736"/>
    </source>
</evidence>
<dbReference type="PANTHER" id="PTHR31151:SF0">
    <property type="entry name" value="PROLINE-TRNA LIGASE (DUF1680)"/>
    <property type="match status" value="1"/>
</dbReference>
<dbReference type="GO" id="GO:0016787">
    <property type="term" value="F:hydrolase activity"/>
    <property type="evidence" value="ECO:0007669"/>
    <property type="project" value="UniProtKB-KW"/>
</dbReference>
<feature type="domain" description="Non-reducing end beta-L-arabinofuranosidase-like GH127 catalytic" evidence="2">
    <location>
        <begin position="43"/>
        <end position="424"/>
    </location>
</feature>
<evidence type="ECO:0000313" key="6">
    <source>
        <dbReference type="EMBL" id="MEA5257879.1"/>
    </source>
</evidence>
<proteinExistence type="predicted"/>
<keyword evidence="6" id="KW-0378">Hydrolase</keyword>
<keyword evidence="7" id="KW-1185">Reference proteome</keyword>
<dbReference type="Pfam" id="PF20736">
    <property type="entry name" value="Glyco_hydro127M"/>
    <property type="match status" value="1"/>
</dbReference>
<feature type="chain" id="PRO_5046866222" evidence="1">
    <location>
        <begin position="26"/>
        <end position="796"/>
    </location>
</feature>
<feature type="signal peptide" evidence="1">
    <location>
        <begin position="1"/>
        <end position="25"/>
    </location>
</feature>
<gene>
    <name evidence="6" type="ORF">VB264_08780</name>
</gene>
<organism evidence="6 7">
    <name type="scientific">Arcicella aquatica</name>
    <dbReference type="NCBI Taxonomy" id="217141"/>
    <lineage>
        <taxon>Bacteria</taxon>
        <taxon>Pseudomonadati</taxon>
        <taxon>Bacteroidota</taxon>
        <taxon>Cytophagia</taxon>
        <taxon>Cytophagales</taxon>
        <taxon>Flectobacillaceae</taxon>
        <taxon>Arcicella</taxon>
    </lineage>
</organism>
<evidence type="ECO:0000259" key="4">
    <source>
        <dbReference type="Pfam" id="PF20620"/>
    </source>
</evidence>
<evidence type="ECO:0000256" key="1">
    <source>
        <dbReference type="SAM" id="SignalP"/>
    </source>
</evidence>
<dbReference type="Pfam" id="PF20620">
    <property type="entry name" value="DUF6805"/>
    <property type="match status" value="1"/>
</dbReference>
<dbReference type="InterPro" id="IPR008928">
    <property type="entry name" value="6-hairpin_glycosidase_sf"/>
</dbReference>
<keyword evidence="1" id="KW-0732">Signal</keyword>
<sequence length="796" mass="90161">MNNPMSIKHFSLFLFFISILTTSYAQQETSSATPKLQSFPLQAVRLQAGPFLNAQQVDMKYIIALNPDRLLAPYRIDAGLPLKAERYGNWENSGLDGHIGGHYLSALALMYASTNNPEMQKRLNYMVSELALCQEKNGDGYVGGIPQGKVFWSRIAKGDLDGSGFGLNNTWVPLYNIHKLFAGLYDAYTVGGNKQALTVLVKLGDWFAGTIQNLNEVQIQKMLQTEHGGMNEVYAELYEITKEKKYLEIAQKISHRAILNPLLAQKDALTGLHANTQIPKVIGFQRIASLTNNQDWANAANFFWENVSSKRSVSFGGNSFREHFNPINDFTPMLESNQGPETCNSYNMLKLTKSLFLSEPKANYIDFYERTLYNHILSSQHPTKGGFVYFTPIRPRHYRVYSQPQEGFWCCVGSGLENHGKYGEMIYAHTDKDLYVNLFMASTVNWKEKGIVLTQNTQFPNTSNSEIILKLTKPQTFTLYVRYPKWVKENAFQVKINGKSFVLNEKPSSFITINRTWKSGDKVSLVFPMETIAETLPDGSSWVSFVHGPIVLAAKTDTTDLKGLFANDSRMGHEASGKLYPLDEAPILVSNSNEYLSKIQPIKNTALQFSMGDALYPSKYQSLTLIPFYQLHDARYMMYFPVMNQEQLAGKIQEMKEKEQLKLALEQKTIDQIALGEQQPEADHHFQGNQSNTGGELGAFWRSTIDWISYDLRNIEQTAKKLRVTVGNENKVREFDIVINGELFKTIQLEAKKSRKPSDIDYELPQALNTKAINIKFVAKNKQSTGAIYSIRLLKE</sequence>
<feature type="domain" description="DUF4986" evidence="3">
    <location>
        <begin position="558"/>
        <end position="640"/>
    </location>
</feature>
<dbReference type="Pfam" id="PF16375">
    <property type="entry name" value="DUF4986"/>
    <property type="match status" value="1"/>
</dbReference>
<evidence type="ECO:0000259" key="2">
    <source>
        <dbReference type="Pfam" id="PF07944"/>
    </source>
</evidence>
<dbReference type="EMBL" id="JAYFUL010000010">
    <property type="protein sequence ID" value="MEA5257879.1"/>
    <property type="molecule type" value="Genomic_DNA"/>
</dbReference>
<dbReference type="InterPro" id="IPR012878">
    <property type="entry name" value="Beta-AFase-like_GH127_cat"/>
</dbReference>
<dbReference type="InterPro" id="IPR032275">
    <property type="entry name" value="DUF4986"/>
</dbReference>
<dbReference type="InterPro" id="IPR046544">
    <property type="entry name" value="GH146_SB_dom"/>
</dbReference>
<dbReference type="SUPFAM" id="SSF48208">
    <property type="entry name" value="Six-hairpin glycosidases"/>
    <property type="match status" value="1"/>
</dbReference>
<feature type="domain" description="Non-reducing end beta-L-arabinofuranosidase-like GH127 middle" evidence="5">
    <location>
        <begin position="434"/>
        <end position="529"/>
    </location>
</feature>
<evidence type="ECO:0000313" key="7">
    <source>
        <dbReference type="Proteomes" id="UP001304671"/>
    </source>
</evidence>